<evidence type="ECO:0000256" key="2">
    <source>
        <dbReference type="ARBA" id="ARBA00022723"/>
    </source>
</evidence>
<dbReference type="Pfam" id="PF01485">
    <property type="entry name" value="IBR"/>
    <property type="match status" value="1"/>
</dbReference>
<keyword evidence="4" id="KW-0863">Zinc-finger</keyword>
<accession>A0AA38VN52</accession>
<proteinExistence type="predicted"/>
<evidence type="ECO:0000313" key="8">
    <source>
        <dbReference type="EMBL" id="KAJ9152264.1"/>
    </source>
</evidence>
<evidence type="ECO:0000256" key="3">
    <source>
        <dbReference type="ARBA" id="ARBA00022737"/>
    </source>
</evidence>
<gene>
    <name evidence="8" type="ORF">NKR19_g4533</name>
</gene>
<keyword evidence="9" id="KW-1185">Reference proteome</keyword>
<dbReference type="GO" id="GO:0016740">
    <property type="term" value="F:transferase activity"/>
    <property type="evidence" value="ECO:0007669"/>
    <property type="project" value="UniProtKB-KW"/>
</dbReference>
<evidence type="ECO:0000259" key="7">
    <source>
        <dbReference type="PROSITE" id="PS51873"/>
    </source>
</evidence>
<dbReference type="AlphaFoldDB" id="A0AA38VN52"/>
<feature type="domain" description="RING-type" evidence="7">
    <location>
        <begin position="1"/>
        <end position="173"/>
    </location>
</feature>
<sequence length="173" mass="18780">MEELGRHLDVVIVCDAPAVRPVYTSCKHIYCTDCFEALCHAKVSTIPPVIRCEGDSSGCGSVISLQELKEHLSSAAFEDILETSFKTYIGGHRGAMRYCLTPGCERLYRPAGRSEQIDKESSPFFTCPDCLSAVCRIYHVAHPDMTCAEQRADSATGGCSALALAKAELGIQD</sequence>
<evidence type="ECO:0000256" key="6">
    <source>
        <dbReference type="ARBA" id="ARBA00022833"/>
    </source>
</evidence>
<keyword evidence="2" id="KW-0479">Metal-binding</keyword>
<keyword evidence="3" id="KW-0677">Repeat</keyword>
<organism evidence="8 9">
    <name type="scientific">Coniochaeta hoffmannii</name>
    <dbReference type="NCBI Taxonomy" id="91930"/>
    <lineage>
        <taxon>Eukaryota</taxon>
        <taxon>Fungi</taxon>
        <taxon>Dikarya</taxon>
        <taxon>Ascomycota</taxon>
        <taxon>Pezizomycotina</taxon>
        <taxon>Sordariomycetes</taxon>
        <taxon>Sordariomycetidae</taxon>
        <taxon>Coniochaetales</taxon>
        <taxon>Coniochaetaceae</taxon>
        <taxon>Coniochaeta</taxon>
    </lineage>
</organism>
<dbReference type="GO" id="GO:0008270">
    <property type="term" value="F:zinc ion binding"/>
    <property type="evidence" value="ECO:0007669"/>
    <property type="project" value="UniProtKB-KW"/>
</dbReference>
<keyword evidence="1" id="KW-0808">Transferase</keyword>
<evidence type="ECO:0000256" key="1">
    <source>
        <dbReference type="ARBA" id="ARBA00022679"/>
    </source>
</evidence>
<evidence type="ECO:0000256" key="5">
    <source>
        <dbReference type="ARBA" id="ARBA00022786"/>
    </source>
</evidence>
<dbReference type="EMBL" id="JANBVN010000057">
    <property type="protein sequence ID" value="KAJ9152264.1"/>
    <property type="molecule type" value="Genomic_DNA"/>
</dbReference>
<evidence type="ECO:0000256" key="4">
    <source>
        <dbReference type="ARBA" id="ARBA00022771"/>
    </source>
</evidence>
<dbReference type="InterPro" id="IPR044066">
    <property type="entry name" value="TRIAD_supradom"/>
</dbReference>
<keyword evidence="6" id="KW-0862">Zinc</keyword>
<keyword evidence="5" id="KW-0833">Ubl conjugation pathway</keyword>
<dbReference type="Proteomes" id="UP001174691">
    <property type="component" value="Unassembled WGS sequence"/>
</dbReference>
<dbReference type="SUPFAM" id="SSF57850">
    <property type="entry name" value="RING/U-box"/>
    <property type="match status" value="1"/>
</dbReference>
<dbReference type="CDD" id="cd20335">
    <property type="entry name" value="BRcat_RBR"/>
    <property type="match status" value="1"/>
</dbReference>
<name>A0AA38VN52_9PEZI</name>
<reference evidence="8" key="1">
    <citation type="submission" date="2022-07" db="EMBL/GenBank/DDBJ databases">
        <title>Fungi with potential for degradation of polypropylene.</title>
        <authorList>
            <person name="Gostincar C."/>
        </authorList>
    </citation>
    <scope>NUCLEOTIDE SEQUENCE</scope>
    <source>
        <strain evidence="8">EXF-13287</strain>
    </source>
</reference>
<protein>
    <recommendedName>
        <fullName evidence="7">RING-type domain-containing protein</fullName>
    </recommendedName>
</protein>
<evidence type="ECO:0000313" key="9">
    <source>
        <dbReference type="Proteomes" id="UP001174691"/>
    </source>
</evidence>
<dbReference type="PROSITE" id="PS51873">
    <property type="entry name" value="TRIAD"/>
    <property type="match status" value="1"/>
</dbReference>
<dbReference type="InterPro" id="IPR002867">
    <property type="entry name" value="IBR_dom"/>
</dbReference>
<comment type="caution">
    <text evidence="8">The sequence shown here is derived from an EMBL/GenBank/DDBJ whole genome shotgun (WGS) entry which is preliminary data.</text>
</comment>